<name>A0A0V0RQT1_9BILA</name>
<dbReference type="AlphaFoldDB" id="A0A0V0RQT1"/>
<dbReference type="Proteomes" id="UP000054630">
    <property type="component" value="Unassembled WGS sequence"/>
</dbReference>
<comment type="caution">
    <text evidence="1">The sequence shown here is derived from an EMBL/GenBank/DDBJ whole genome shotgun (WGS) entry which is preliminary data.</text>
</comment>
<sequence length="80" mass="9163">MKRSQSYFRLFCMFSKSICRKAERSLHTRLGEESPGVRVTPARFPSKLRFASSFVIVLFQQAGREVVFAIQYSSASSLNH</sequence>
<protein>
    <submittedName>
        <fullName evidence="1">Uncharacterized protein</fullName>
    </submittedName>
</protein>
<organism evidence="1 2">
    <name type="scientific">Trichinella nelsoni</name>
    <dbReference type="NCBI Taxonomy" id="6336"/>
    <lineage>
        <taxon>Eukaryota</taxon>
        <taxon>Metazoa</taxon>
        <taxon>Ecdysozoa</taxon>
        <taxon>Nematoda</taxon>
        <taxon>Enoplea</taxon>
        <taxon>Dorylaimia</taxon>
        <taxon>Trichinellida</taxon>
        <taxon>Trichinellidae</taxon>
        <taxon>Trichinella</taxon>
    </lineage>
</organism>
<proteinExistence type="predicted"/>
<accession>A0A0V0RQT1</accession>
<evidence type="ECO:0000313" key="1">
    <source>
        <dbReference type="EMBL" id="KRX16827.1"/>
    </source>
</evidence>
<dbReference type="EMBL" id="JYDL01000099">
    <property type="protein sequence ID" value="KRX16827.1"/>
    <property type="molecule type" value="Genomic_DNA"/>
</dbReference>
<keyword evidence="2" id="KW-1185">Reference proteome</keyword>
<evidence type="ECO:0000313" key="2">
    <source>
        <dbReference type="Proteomes" id="UP000054630"/>
    </source>
</evidence>
<gene>
    <name evidence="1" type="ORF">T07_12342</name>
</gene>
<reference evidence="1 2" key="1">
    <citation type="submission" date="2015-01" db="EMBL/GenBank/DDBJ databases">
        <title>Evolution of Trichinella species and genotypes.</title>
        <authorList>
            <person name="Korhonen P.K."/>
            <person name="Edoardo P."/>
            <person name="Giuseppe L.R."/>
            <person name="Gasser R.B."/>
        </authorList>
    </citation>
    <scope>NUCLEOTIDE SEQUENCE [LARGE SCALE GENOMIC DNA]</scope>
    <source>
        <strain evidence="1">ISS37</strain>
    </source>
</reference>
<dbReference type="OrthoDB" id="10299182at2759"/>